<dbReference type="KEGG" id="bhc:JFL75_03870"/>
<name>A0A7T7XPC3_9SPIR</name>
<evidence type="ECO:0000313" key="2">
    <source>
        <dbReference type="EMBL" id="QQO10064.1"/>
    </source>
</evidence>
<dbReference type="SUPFAM" id="SSF69593">
    <property type="entry name" value="Glycerol-3-phosphate (1)-acyltransferase"/>
    <property type="match status" value="1"/>
</dbReference>
<reference evidence="2" key="1">
    <citation type="submission" date="2021-01" db="EMBL/GenBank/DDBJ databases">
        <title>Description of Breznakiella homolactica.</title>
        <authorList>
            <person name="Song Y."/>
            <person name="Brune A."/>
        </authorList>
    </citation>
    <scope>NUCLEOTIDE SEQUENCE</scope>
    <source>
        <strain evidence="2">RmG30</strain>
    </source>
</reference>
<protein>
    <submittedName>
        <fullName evidence="2">1-acyl-sn-glycerol-3-phosphate acyltransferase</fullName>
    </submittedName>
</protein>
<dbReference type="RefSeq" id="WP_215627368.1">
    <property type="nucleotide sequence ID" value="NZ_CP067089.2"/>
</dbReference>
<proteinExistence type="predicted"/>
<dbReference type="GO" id="GO:0016746">
    <property type="term" value="F:acyltransferase activity"/>
    <property type="evidence" value="ECO:0007669"/>
    <property type="project" value="UniProtKB-KW"/>
</dbReference>
<evidence type="ECO:0000313" key="3">
    <source>
        <dbReference type="Proteomes" id="UP000595917"/>
    </source>
</evidence>
<dbReference type="AlphaFoldDB" id="A0A7T7XPC3"/>
<gene>
    <name evidence="2" type="ORF">JFL75_03870</name>
</gene>
<dbReference type="SMART" id="SM00563">
    <property type="entry name" value="PlsC"/>
    <property type="match status" value="1"/>
</dbReference>
<keyword evidence="2" id="KW-0808">Transferase</keyword>
<dbReference type="InterPro" id="IPR002123">
    <property type="entry name" value="Plipid/glycerol_acylTrfase"/>
</dbReference>
<organism evidence="2 3">
    <name type="scientific">Breznakiella homolactica</name>
    <dbReference type="NCBI Taxonomy" id="2798577"/>
    <lineage>
        <taxon>Bacteria</taxon>
        <taxon>Pseudomonadati</taxon>
        <taxon>Spirochaetota</taxon>
        <taxon>Spirochaetia</taxon>
        <taxon>Spirochaetales</taxon>
        <taxon>Breznakiellaceae</taxon>
        <taxon>Breznakiella</taxon>
    </lineage>
</organism>
<accession>A0A7T7XPC3</accession>
<dbReference type="Proteomes" id="UP000595917">
    <property type="component" value="Chromosome"/>
</dbReference>
<dbReference type="EMBL" id="CP067089">
    <property type="protein sequence ID" value="QQO10064.1"/>
    <property type="molecule type" value="Genomic_DNA"/>
</dbReference>
<dbReference type="Pfam" id="PF01553">
    <property type="entry name" value="Acyltransferase"/>
    <property type="match status" value="1"/>
</dbReference>
<keyword evidence="2" id="KW-0012">Acyltransferase</keyword>
<dbReference type="Gene3D" id="3.40.1130.10">
    <property type="entry name" value="Glycerol-3-phosphate (1)-acyltransferase"/>
    <property type="match status" value="1"/>
</dbReference>
<evidence type="ECO:0000259" key="1">
    <source>
        <dbReference type="SMART" id="SM00563"/>
    </source>
</evidence>
<keyword evidence="3" id="KW-1185">Reference proteome</keyword>
<feature type="domain" description="Phospholipid/glycerol acyltransferase" evidence="1">
    <location>
        <begin position="75"/>
        <end position="217"/>
    </location>
</feature>
<sequence>MEILSEVYRDLIKKVVALSKSETVVTEHNVYQEAVPGLMPLIDTMVGDKMLPGSGITGMENLSDLYEKAVSGKSCLLLLEHYSNFDLPMFIYLLRQEGELGLKLAEHVVAIAGLKLNEDPVVAAFAAAYSRIVIFPSRSLTHLDAEKDREELIRINSINRAAMKSLNKVKYEGKMILVFPAGTRYRPWEPSTKQGVREIDSYIKSFDYMCPVAINGELLHIRQGKMMDDSISPDVVRYTAGQVMPCAEFRNRMRDEAEAAGIEDKKQAAVDGVMKVLEELHEKAEPDRQKIIRENTQS</sequence>